<dbReference type="InterPro" id="IPR036576">
    <property type="entry name" value="WRKY_dom_sf"/>
</dbReference>
<evidence type="ECO:0000256" key="3">
    <source>
        <dbReference type="ARBA" id="ARBA00023125"/>
    </source>
</evidence>
<evidence type="ECO:0000259" key="7">
    <source>
        <dbReference type="PROSITE" id="PS50811"/>
    </source>
</evidence>
<keyword evidence="3" id="KW-0238">DNA-binding</keyword>
<reference evidence="8 9" key="1">
    <citation type="journal article" date="2022" name="Cell">
        <title>Repeat-based holocentromeres influence genome architecture and karyotype evolution.</title>
        <authorList>
            <person name="Hofstatter P.G."/>
            <person name="Thangavel G."/>
            <person name="Lux T."/>
            <person name="Neumann P."/>
            <person name="Vondrak T."/>
            <person name="Novak P."/>
            <person name="Zhang M."/>
            <person name="Costa L."/>
            <person name="Castellani M."/>
            <person name="Scott A."/>
            <person name="Toegelov H."/>
            <person name="Fuchs J."/>
            <person name="Mata-Sucre Y."/>
            <person name="Dias Y."/>
            <person name="Vanzela A.L.L."/>
            <person name="Huettel B."/>
            <person name="Almeida C.C.S."/>
            <person name="Simkova H."/>
            <person name="Souza G."/>
            <person name="Pedrosa-Harand A."/>
            <person name="Macas J."/>
            <person name="Mayer K.F.X."/>
            <person name="Houben A."/>
            <person name="Marques A."/>
        </authorList>
    </citation>
    <scope>NUCLEOTIDE SEQUENCE [LARGE SCALE GENOMIC DNA]</scope>
    <source>
        <strain evidence="8">RhyTen1mFocal</strain>
    </source>
</reference>
<evidence type="ECO:0000256" key="1">
    <source>
        <dbReference type="ARBA" id="ARBA00004123"/>
    </source>
</evidence>
<evidence type="ECO:0000256" key="4">
    <source>
        <dbReference type="ARBA" id="ARBA00023163"/>
    </source>
</evidence>
<evidence type="ECO:0000256" key="5">
    <source>
        <dbReference type="ARBA" id="ARBA00023242"/>
    </source>
</evidence>
<evidence type="ECO:0000313" key="9">
    <source>
        <dbReference type="Proteomes" id="UP001210211"/>
    </source>
</evidence>
<dbReference type="GO" id="GO:0005634">
    <property type="term" value="C:nucleus"/>
    <property type="evidence" value="ECO:0007669"/>
    <property type="project" value="UniProtKB-SubCell"/>
</dbReference>
<dbReference type="GO" id="GO:0043565">
    <property type="term" value="F:sequence-specific DNA binding"/>
    <property type="evidence" value="ECO:0007669"/>
    <property type="project" value="InterPro"/>
</dbReference>
<dbReference type="InterPro" id="IPR003657">
    <property type="entry name" value="WRKY_dom"/>
</dbReference>
<comment type="caution">
    <text evidence="8">The sequence shown here is derived from an EMBL/GenBank/DDBJ whole genome shotgun (WGS) entry which is preliminary data.</text>
</comment>
<dbReference type="AlphaFoldDB" id="A0AAD6EL37"/>
<keyword evidence="5" id="KW-0539">Nucleus</keyword>
<dbReference type="InterPro" id="IPR044810">
    <property type="entry name" value="WRKY_plant"/>
</dbReference>
<organism evidence="8 9">
    <name type="scientific">Rhynchospora tenuis</name>
    <dbReference type="NCBI Taxonomy" id="198213"/>
    <lineage>
        <taxon>Eukaryota</taxon>
        <taxon>Viridiplantae</taxon>
        <taxon>Streptophyta</taxon>
        <taxon>Embryophyta</taxon>
        <taxon>Tracheophyta</taxon>
        <taxon>Spermatophyta</taxon>
        <taxon>Magnoliopsida</taxon>
        <taxon>Liliopsida</taxon>
        <taxon>Poales</taxon>
        <taxon>Cyperaceae</taxon>
        <taxon>Cyperoideae</taxon>
        <taxon>Rhynchosporeae</taxon>
        <taxon>Rhynchospora</taxon>
    </lineage>
</organism>
<dbReference type="Gene3D" id="2.20.25.80">
    <property type="entry name" value="WRKY domain"/>
    <property type="match status" value="1"/>
</dbReference>
<keyword evidence="2" id="KW-0805">Transcription regulation</keyword>
<sequence>MAVPNSTNFNLILKDLLKGQKSAHRLSNLVNGSEEANGLMGEILDTFSMVISALQTSETVKEAGLTESADPKREISNKKRKGLDGSDQRTGSRRSVRQSSTQRVIKANTIEDGHLWRKYGQKEILNSKYPRGYYRCTHKFDQGCKAQKHVQKSEEDPNVFIISYTGNHTCKSVSSPTEIIQSFSHNNSSCLISFESNTTISNNNKPGQENKASTSVQSLKQDAEEEVLSNVTMADWAAGSDSELMAPVSEQGGDRGDVTSDMNCSTDQDLDIWSAIDLSYLSSFDDLIR</sequence>
<proteinExistence type="predicted"/>
<feature type="region of interest" description="Disordered" evidence="6">
    <location>
        <begin position="61"/>
        <end position="101"/>
    </location>
</feature>
<dbReference type="PANTHER" id="PTHR31282">
    <property type="entry name" value="WRKY TRANSCRIPTION FACTOR 21-RELATED"/>
    <property type="match status" value="1"/>
</dbReference>
<dbReference type="EMBL" id="JAMRDG010000002">
    <property type="protein sequence ID" value="KAJ3688353.1"/>
    <property type="molecule type" value="Genomic_DNA"/>
</dbReference>
<dbReference type="Pfam" id="PF03106">
    <property type="entry name" value="WRKY"/>
    <property type="match status" value="1"/>
</dbReference>
<evidence type="ECO:0000256" key="2">
    <source>
        <dbReference type="ARBA" id="ARBA00023015"/>
    </source>
</evidence>
<evidence type="ECO:0000313" key="8">
    <source>
        <dbReference type="EMBL" id="KAJ3688353.1"/>
    </source>
</evidence>
<protein>
    <recommendedName>
        <fullName evidence="7">WRKY domain-containing protein</fullName>
    </recommendedName>
</protein>
<feature type="compositionally biased region" description="Basic and acidic residues" evidence="6">
    <location>
        <begin position="69"/>
        <end position="87"/>
    </location>
</feature>
<name>A0AAD6EL37_9POAL</name>
<gene>
    <name evidence="8" type="ORF">LUZ61_017517</name>
</gene>
<dbReference type="SUPFAM" id="SSF118290">
    <property type="entry name" value="WRKY DNA-binding domain"/>
    <property type="match status" value="1"/>
</dbReference>
<feature type="domain" description="WRKY" evidence="7">
    <location>
        <begin position="105"/>
        <end position="168"/>
    </location>
</feature>
<feature type="region of interest" description="Disordered" evidence="6">
    <location>
        <begin position="239"/>
        <end position="261"/>
    </location>
</feature>
<comment type="subcellular location">
    <subcellularLocation>
        <location evidence="1">Nucleus</location>
    </subcellularLocation>
</comment>
<dbReference type="Proteomes" id="UP001210211">
    <property type="component" value="Unassembled WGS sequence"/>
</dbReference>
<dbReference type="GO" id="GO:0003700">
    <property type="term" value="F:DNA-binding transcription factor activity"/>
    <property type="evidence" value="ECO:0007669"/>
    <property type="project" value="InterPro"/>
</dbReference>
<keyword evidence="4" id="KW-0804">Transcription</keyword>
<dbReference type="SMART" id="SM00774">
    <property type="entry name" value="WRKY"/>
    <property type="match status" value="1"/>
</dbReference>
<dbReference type="PROSITE" id="PS50811">
    <property type="entry name" value="WRKY"/>
    <property type="match status" value="1"/>
</dbReference>
<evidence type="ECO:0000256" key="6">
    <source>
        <dbReference type="SAM" id="MobiDB-lite"/>
    </source>
</evidence>
<keyword evidence="9" id="KW-1185">Reference proteome</keyword>
<accession>A0AAD6EL37</accession>